<keyword evidence="9 13" id="KW-0808">Transferase</keyword>
<dbReference type="NCBIfam" id="TIGR00707">
    <property type="entry name" value="argD"/>
    <property type="match status" value="1"/>
</dbReference>
<evidence type="ECO:0000256" key="8">
    <source>
        <dbReference type="ARBA" id="ARBA00022605"/>
    </source>
</evidence>
<evidence type="ECO:0000256" key="2">
    <source>
        <dbReference type="ARBA" id="ARBA00004173"/>
    </source>
</evidence>
<evidence type="ECO:0000256" key="5">
    <source>
        <dbReference type="ARBA" id="ARBA00012919"/>
    </source>
</evidence>
<gene>
    <name evidence="12" type="primary">ARG8</name>
    <name evidence="12" type="ORF">BN1211_1682</name>
    <name evidence="13" type="ORF">CYBJADRAFT_166554</name>
</gene>
<dbReference type="GO" id="GO:0042802">
    <property type="term" value="F:identical protein binding"/>
    <property type="evidence" value="ECO:0007669"/>
    <property type="project" value="TreeGrafter"/>
</dbReference>
<dbReference type="Proteomes" id="UP000094389">
    <property type="component" value="Unassembled WGS sequence"/>
</dbReference>
<sequence length="416" mass="44728">MSELKFDKEQVLSNAKHMAGVYRPPSAIVVKGEGSYLWDLDGKRYVDFYAGIAVNSLGHCDPEVSKIIADQSSTLLHSSVAYPSPWPYALAALLVEKTKESGGMYNASNVFFGNSGAEANEAALKFARRWGKSISPDKTEIICFNSSFHGRTFGALSVTSNVNYQAPFAPLVPGVKTATVGDIKSVEDVISDKTCAVIIEPLQGEGGIRPVDPAFLLALKGVCKKYKAALIYDEVQCGMGRSGTLWVHSKLPKEAHPDIFTSAKALANGCPISATVVSPEINAALRPADHGCTFGGNPLSTRVAGHVLNRISDPKFLEGVQKKSELLWSKLSSLQQKYPKQIKEIRGQGLMLGVELTIDAKEVIVKARSLGLCTIAVAGNVIRFLPALNIPDEVILEGVAILEQTFDEMFGENSSA</sequence>
<dbReference type="GeneID" id="30988930"/>
<evidence type="ECO:0000313" key="14">
    <source>
        <dbReference type="Proteomes" id="UP000038830"/>
    </source>
</evidence>
<evidence type="ECO:0000256" key="10">
    <source>
        <dbReference type="ARBA" id="ARBA00022898"/>
    </source>
</evidence>
<keyword evidence="7 13" id="KW-0032">Aminotransferase</keyword>
<proteinExistence type="inferred from homology"/>
<comment type="similarity">
    <text evidence="4 11">Belongs to the class-III pyridoxal-phosphate-dependent aminotransferase family.</text>
</comment>
<dbReference type="Proteomes" id="UP000038830">
    <property type="component" value="Unassembled WGS sequence"/>
</dbReference>
<dbReference type="InterPro" id="IPR049704">
    <property type="entry name" value="Aminotrans_3_PPA_site"/>
</dbReference>
<dbReference type="Gene3D" id="3.90.1150.10">
    <property type="entry name" value="Aspartate Aminotransferase, domain 1"/>
    <property type="match status" value="1"/>
</dbReference>
<comment type="cofactor">
    <cofactor evidence="1">
        <name>pyridoxal 5'-phosphate</name>
        <dbReference type="ChEBI" id="CHEBI:597326"/>
    </cofactor>
</comment>
<dbReference type="InterPro" id="IPR005814">
    <property type="entry name" value="Aminotrans_3"/>
</dbReference>
<dbReference type="STRING" id="983966.A0A0H5C1X6"/>
<dbReference type="UniPathway" id="UPA00068">
    <property type="reaction ID" value="UER00109"/>
</dbReference>
<dbReference type="EC" id="2.6.1.11" evidence="5"/>
<dbReference type="Gene3D" id="3.40.640.10">
    <property type="entry name" value="Type I PLP-dependent aspartate aminotransferase-like (Major domain)"/>
    <property type="match status" value="1"/>
</dbReference>
<accession>A0A0H5C1X6</accession>
<evidence type="ECO:0000256" key="9">
    <source>
        <dbReference type="ARBA" id="ARBA00022679"/>
    </source>
</evidence>
<reference evidence="13 15" key="3">
    <citation type="journal article" date="2016" name="Proc. Natl. Acad. Sci. U.S.A.">
        <title>Comparative genomics of biotechnologically important yeasts.</title>
        <authorList>
            <person name="Riley R."/>
            <person name="Haridas S."/>
            <person name="Wolfe K.H."/>
            <person name="Lopes M.R."/>
            <person name="Hittinger C.T."/>
            <person name="Goeker M."/>
            <person name="Salamov A.A."/>
            <person name="Wisecaver J.H."/>
            <person name="Long T.M."/>
            <person name="Calvey C.H."/>
            <person name="Aerts A.L."/>
            <person name="Barry K.W."/>
            <person name="Choi C."/>
            <person name="Clum A."/>
            <person name="Coughlan A.Y."/>
            <person name="Deshpande S."/>
            <person name="Douglass A.P."/>
            <person name="Hanson S.J."/>
            <person name="Klenk H.-P."/>
            <person name="LaButti K.M."/>
            <person name="Lapidus A."/>
            <person name="Lindquist E.A."/>
            <person name="Lipzen A.M."/>
            <person name="Meier-Kolthoff J.P."/>
            <person name="Ohm R.A."/>
            <person name="Otillar R.P."/>
            <person name="Pangilinan J.L."/>
            <person name="Peng Y."/>
            <person name="Rokas A."/>
            <person name="Rosa C.A."/>
            <person name="Scheuner C."/>
            <person name="Sibirny A.A."/>
            <person name="Slot J.C."/>
            <person name="Stielow J.B."/>
            <person name="Sun H."/>
            <person name="Kurtzman C.P."/>
            <person name="Blackwell M."/>
            <person name="Grigoriev I.V."/>
            <person name="Jeffries T.W."/>
        </authorList>
    </citation>
    <scope>NUCLEOTIDE SEQUENCE [LARGE SCALE GENOMIC DNA]</scope>
    <source>
        <strain evidence="15">ATCC 18201 / CBS 1600 / BCRC 20928 / JCM 3617 / NBRC 0987 / NRRL Y-1542</strain>
        <strain evidence="13">NRRL Y-1542</strain>
    </source>
</reference>
<evidence type="ECO:0000256" key="4">
    <source>
        <dbReference type="ARBA" id="ARBA00008954"/>
    </source>
</evidence>
<dbReference type="CDD" id="cd00610">
    <property type="entry name" value="OAT_like"/>
    <property type="match status" value="1"/>
</dbReference>
<dbReference type="InterPro" id="IPR015422">
    <property type="entry name" value="PyrdxlP-dep_Trfase_small"/>
</dbReference>
<reference evidence="14" key="2">
    <citation type="journal article" date="2015" name="J. Biotechnol.">
        <title>The structure of the Cyberlindnera jadinii genome and its relation to Candida utilis analyzed by the occurrence of single nucleotide polymorphisms.</title>
        <authorList>
            <person name="Rupp O."/>
            <person name="Brinkrolf K."/>
            <person name="Buerth C."/>
            <person name="Kunigo M."/>
            <person name="Schneider J."/>
            <person name="Jaenicke S."/>
            <person name="Goesmann A."/>
            <person name="Puehler A."/>
            <person name="Jaeger K.-E."/>
            <person name="Ernst J.F."/>
        </authorList>
    </citation>
    <scope>NUCLEOTIDE SEQUENCE [LARGE SCALE GENOMIC DNA]</scope>
    <source>
        <strain evidence="14">ATCC 18201 / CBS 1600 / BCRC 20928 / JCM 3617 / NBRC 0987 / NRRL Y-1542</strain>
    </source>
</reference>
<comment type="subcellular location">
    <subcellularLocation>
        <location evidence="2">Mitochondrion</location>
    </subcellularLocation>
</comment>
<dbReference type="Pfam" id="PF00202">
    <property type="entry name" value="Aminotran_3"/>
    <property type="match status" value="1"/>
</dbReference>
<keyword evidence="10 11" id="KW-0663">Pyridoxal phosphate</keyword>
<dbReference type="RefSeq" id="XP_020071814.1">
    <property type="nucleotide sequence ID" value="XM_020214534.1"/>
</dbReference>
<dbReference type="InterPro" id="IPR050103">
    <property type="entry name" value="Class-III_PLP-dep_AT"/>
</dbReference>
<evidence type="ECO:0000256" key="1">
    <source>
        <dbReference type="ARBA" id="ARBA00001933"/>
    </source>
</evidence>
<dbReference type="InterPro" id="IPR004636">
    <property type="entry name" value="AcOrn/SuccOrn_fam"/>
</dbReference>
<dbReference type="OrthoDB" id="5419315at2759"/>
<dbReference type="PANTHER" id="PTHR11986">
    <property type="entry name" value="AMINOTRANSFERASE CLASS III"/>
    <property type="match status" value="1"/>
</dbReference>
<evidence type="ECO:0000313" key="12">
    <source>
        <dbReference type="EMBL" id="CEP21552.1"/>
    </source>
</evidence>
<evidence type="ECO:0000256" key="11">
    <source>
        <dbReference type="RuleBase" id="RU003560"/>
    </source>
</evidence>
<dbReference type="SUPFAM" id="SSF53383">
    <property type="entry name" value="PLP-dependent transferases"/>
    <property type="match status" value="1"/>
</dbReference>
<dbReference type="PROSITE" id="PS00600">
    <property type="entry name" value="AA_TRANSFER_CLASS_3"/>
    <property type="match status" value="1"/>
</dbReference>
<dbReference type="GO" id="GO:0030170">
    <property type="term" value="F:pyridoxal phosphate binding"/>
    <property type="evidence" value="ECO:0007669"/>
    <property type="project" value="InterPro"/>
</dbReference>
<dbReference type="OMA" id="SRTCAVI"/>
<evidence type="ECO:0000256" key="7">
    <source>
        <dbReference type="ARBA" id="ARBA00022576"/>
    </source>
</evidence>
<dbReference type="GO" id="GO:0006526">
    <property type="term" value="P:L-arginine biosynthetic process"/>
    <property type="evidence" value="ECO:0007669"/>
    <property type="project" value="UniProtKB-UniPathway"/>
</dbReference>
<dbReference type="GO" id="GO:0003992">
    <property type="term" value="F:N2-acetyl-L-ornithine:2-oxoglutarate 5-aminotransferase activity"/>
    <property type="evidence" value="ECO:0007669"/>
    <property type="project" value="UniProtKB-EC"/>
</dbReference>
<evidence type="ECO:0000313" key="13">
    <source>
        <dbReference type="EMBL" id="ODV74775.1"/>
    </source>
</evidence>
<protein>
    <recommendedName>
        <fullName evidence="6">Acetylornithine aminotransferase, mitochondrial</fullName>
        <ecNumber evidence="5">2.6.1.11</ecNumber>
    </recommendedName>
</protein>
<dbReference type="AlphaFoldDB" id="A0A0H5C1X6"/>
<dbReference type="InterPro" id="IPR015424">
    <property type="entry name" value="PyrdxlP-dep_Trfase"/>
</dbReference>
<dbReference type="PANTHER" id="PTHR11986:SF79">
    <property type="entry name" value="ACETYLORNITHINE AMINOTRANSFERASE, MITOCHONDRIAL"/>
    <property type="match status" value="1"/>
</dbReference>
<accession>A0A1E4S5K6</accession>
<evidence type="ECO:0000313" key="15">
    <source>
        <dbReference type="Proteomes" id="UP000094389"/>
    </source>
</evidence>
<dbReference type="GO" id="GO:0005759">
    <property type="term" value="C:mitochondrial matrix"/>
    <property type="evidence" value="ECO:0007669"/>
    <property type="project" value="TreeGrafter"/>
</dbReference>
<dbReference type="EMBL" id="CDQK01000002">
    <property type="protein sequence ID" value="CEP21552.1"/>
    <property type="molecule type" value="Genomic_DNA"/>
</dbReference>
<comment type="pathway">
    <text evidence="3">Amino-acid biosynthesis; L-arginine biosynthesis; N(2)-acetyl-L-ornithine from L-glutamate: step 4/4.</text>
</comment>
<dbReference type="EMBL" id="KV453927">
    <property type="protein sequence ID" value="ODV74775.1"/>
    <property type="molecule type" value="Genomic_DNA"/>
</dbReference>
<evidence type="ECO:0000256" key="3">
    <source>
        <dbReference type="ARBA" id="ARBA00005024"/>
    </source>
</evidence>
<name>A0A0H5C1X6_CYBJN</name>
<dbReference type="NCBIfam" id="NF002325">
    <property type="entry name" value="PRK01278.1"/>
    <property type="match status" value="1"/>
</dbReference>
<organism evidence="12 14">
    <name type="scientific">Cyberlindnera jadinii (strain ATCC 18201 / CBS 1600 / BCRC 20928 / JCM 3617 / NBRC 0987 / NRRL Y-1542)</name>
    <name type="common">Torula yeast</name>
    <name type="synonym">Candida utilis</name>
    <dbReference type="NCBI Taxonomy" id="983966"/>
    <lineage>
        <taxon>Eukaryota</taxon>
        <taxon>Fungi</taxon>
        <taxon>Dikarya</taxon>
        <taxon>Ascomycota</taxon>
        <taxon>Saccharomycotina</taxon>
        <taxon>Saccharomycetes</taxon>
        <taxon>Phaffomycetales</taxon>
        <taxon>Phaffomycetaceae</taxon>
        <taxon>Cyberlindnera</taxon>
    </lineage>
</organism>
<dbReference type="InterPro" id="IPR015421">
    <property type="entry name" value="PyrdxlP-dep_Trfase_major"/>
</dbReference>
<dbReference type="PIRSF" id="PIRSF000521">
    <property type="entry name" value="Transaminase_4ab_Lys_Orn"/>
    <property type="match status" value="1"/>
</dbReference>
<reference evidence="12" key="1">
    <citation type="submission" date="2014-12" db="EMBL/GenBank/DDBJ databases">
        <authorList>
            <person name="Jaenicke S."/>
        </authorList>
    </citation>
    <scope>NUCLEOTIDE SEQUENCE [LARGE SCALE GENOMIC DNA]</scope>
    <source>
        <strain evidence="12">CBS1600</strain>
    </source>
</reference>
<keyword evidence="15" id="KW-1185">Reference proteome</keyword>
<dbReference type="FunFam" id="3.40.640.10:FF:000004">
    <property type="entry name" value="Acetylornithine aminotransferase"/>
    <property type="match status" value="1"/>
</dbReference>
<evidence type="ECO:0000256" key="6">
    <source>
        <dbReference type="ARBA" id="ARBA00021753"/>
    </source>
</evidence>
<keyword evidence="8" id="KW-0028">Amino-acid biosynthesis</keyword>